<accession>A0A119HFR1</accession>
<feature type="site" description="Interaction with DNA" evidence="10">
    <location>
        <position position="515"/>
    </location>
</feature>
<dbReference type="CDD" id="cd00822">
    <property type="entry name" value="TopoII_Trans_DNA_gyrase"/>
    <property type="match status" value="1"/>
</dbReference>
<dbReference type="PRINTS" id="PR00418">
    <property type="entry name" value="TPI2FAMILY"/>
</dbReference>
<dbReference type="GO" id="GO:0007059">
    <property type="term" value="P:chromosome segregation"/>
    <property type="evidence" value="ECO:0007669"/>
    <property type="project" value="UniProtKB-UniRule"/>
</dbReference>
<dbReference type="GO" id="GO:0003677">
    <property type="term" value="F:DNA binding"/>
    <property type="evidence" value="ECO:0007669"/>
    <property type="project" value="UniProtKB-UniRule"/>
</dbReference>
<evidence type="ECO:0000313" key="12">
    <source>
        <dbReference type="EMBL" id="KWA84316.1"/>
    </source>
</evidence>
<dbReference type="SUPFAM" id="SSF56719">
    <property type="entry name" value="Type II DNA topoisomerase"/>
    <property type="match status" value="1"/>
</dbReference>
<keyword evidence="5 10" id="KW-0067">ATP-binding</keyword>
<dbReference type="PRINTS" id="PR01098">
    <property type="entry name" value="TOPISMRASE4B"/>
</dbReference>
<evidence type="ECO:0000256" key="6">
    <source>
        <dbReference type="ARBA" id="ARBA00022842"/>
    </source>
</evidence>
<dbReference type="InterPro" id="IPR003594">
    <property type="entry name" value="HATPase_dom"/>
</dbReference>
<feature type="site" description="Interaction with DNA" evidence="10">
    <location>
        <position position="641"/>
    </location>
</feature>
<dbReference type="InterPro" id="IPR005737">
    <property type="entry name" value="TopoIV_B_Gneg"/>
</dbReference>
<dbReference type="Gene3D" id="3.30.230.10">
    <property type="match status" value="1"/>
</dbReference>
<evidence type="ECO:0000313" key="13">
    <source>
        <dbReference type="Proteomes" id="UP000060630"/>
    </source>
</evidence>
<organism evidence="12 13">
    <name type="scientific">Burkholderia ubonensis</name>
    <dbReference type="NCBI Taxonomy" id="101571"/>
    <lineage>
        <taxon>Bacteria</taxon>
        <taxon>Pseudomonadati</taxon>
        <taxon>Pseudomonadota</taxon>
        <taxon>Betaproteobacteria</taxon>
        <taxon>Burkholderiales</taxon>
        <taxon>Burkholderiaceae</taxon>
        <taxon>Burkholderia</taxon>
        <taxon>Burkholderia cepacia complex</taxon>
    </lineage>
</organism>
<dbReference type="PANTHER" id="PTHR45866:SF4">
    <property type="entry name" value="DNA TOPOISOMERASE 4 SUBUNIT B"/>
    <property type="match status" value="1"/>
</dbReference>
<dbReference type="GO" id="GO:0046872">
    <property type="term" value="F:metal ion binding"/>
    <property type="evidence" value="ECO:0007669"/>
    <property type="project" value="UniProtKB-KW"/>
</dbReference>
<gene>
    <name evidence="10" type="primary">parE</name>
    <name evidence="12" type="ORF">WL29_23455</name>
</gene>
<evidence type="ECO:0000256" key="3">
    <source>
        <dbReference type="ARBA" id="ARBA00022723"/>
    </source>
</evidence>
<dbReference type="InterPro" id="IPR014721">
    <property type="entry name" value="Ribsml_uS5_D2-typ_fold_subgr"/>
</dbReference>
<dbReference type="AlphaFoldDB" id="A0A119HFR1"/>
<dbReference type="EMBL" id="LPHD01000049">
    <property type="protein sequence ID" value="KWA84316.1"/>
    <property type="molecule type" value="Genomic_DNA"/>
</dbReference>
<dbReference type="SMART" id="SM00433">
    <property type="entry name" value="TOP2c"/>
    <property type="match status" value="1"/>
</dbReference>
<dbReference type="GO" id="GO:0005524">
    <property type="term" value="F:ATP binding"/>
    <property type="evidence" value="ECO:0007669"/>
    <property type="project" value="UniProtKB-UniRule"/>
</dbReference>
<keyword evidence="7 10" id="KW-0799">Topoisomerase</keyword>
<dbReference type="InterPro" id="IPR001241">
    <property type="entry name" value="Topo_IIA"/>
</dbReference>
<dbReference type="HAMAP" id="MF_00938">
    <property type="entry name" value="ParE_type1"/>
    <property type="match status" value="1"/>
</dbReference>
<feature type="site" description="Interaction with DNA" evidence="10">
    <location>
        <position position="459"/>
    </location>
</feature>
<evidence type="ECO:0000259" key="11">
    <source>
        <dbReference type="PROSITE" id="PS50880"/>
    </source>
</evidence>
<comment type="catalytic activity">
    <reaction evidence="1 10">
        <text>ATP-dependent breakage, passage and rejoining of double-stranded DNA.</text>
        <dbReference type="EC" id="5.6.2.2"/>
    </reaction>
</comment>
<dbReference type="SMART" id="SM00387">
    <property type="entry name" value="HATPase_c"/>
    <property type="match status" value="1"/>
</dbReference>
<reference evidence="12 13" key="1">
    <citation type="submission" date="2015-11" db="EMBL/GenBank/DDBJ databases">
        <title>Expanding the genomic diversity of Burkholderia species for the development of highly accurate diagnostics.</title>
        <authorList>
            <person name="Sahl J."/>
            <person name="Keim P."/>
            <person name="Wagner D."/>
        </authorList>
    </citation>
    <scope>NUCLEOTIDE SEQUENCE [LARGE SCALE GENOMIC DNA]</scope>
    <source>
        <strain evidence="12 13">MSMB2087WGS</strain>
    </source>
</reference>
<keyword evidence="8 10" id="KW-0238">DNA-binding</keyword>
<dbReference type="Pfam" id="PF02518">
    <property type="entry name" value="HATPase_c"/>
    <property type="match status" value="1"/>
</dbReference>
<dbReference type="Gene3D" id="3.40.50.670">
    <property type="match status" value="1"/>
</dbReference>
<keyword evidence="6" id="KW-0460">Magnesium</keyword>
<dbReference type="EC" id="5.6.2.2" evidence="10"/>
<dbReference type="InterPro" id="IPR006171">
    <property type="entry name" value="TOPRIM_dom"/>
</dbReference>
<dbReference type="GO" id="GO:0005694">
    <property type="term" value="C:chromosome"/>
    <property type="evidence" value="ECO:0007669"/>
    <property type="project" value="InterPro"/>
</dbReference>
<comment type="function">
    <text evidence="10">Topoisomerase IV is essential for chromosome segregation. It relaxes supercoiled DNA. Performs the decatenation events required during the replication of a circular DNA molecule.</text>
</comment>
<evidence type="ECO:0000256" key="10">
    <source>
        <dbReference type="HAMAP-Rule" id="MF_00938"/>
    </source>
</evidence>
<protein>
    <recommendedName>
        <fullName evidence="10">DNA topoisomerase 4 subunit B</fullName>
        <ecNumber evidence="10">5.6.2.2</ecNumber>
    </recommendedName>
    <alternativeName>
        <fullName evidence="10">Topoisomerase IV subunit B</fullName>
    </alternativeName>
</protein>
<dbReference type="GO" id="GO:0006265">
    <property type="term" value="P:DNA topological change"/>
    <property type="evidence" value="ECO:0007669"/>
    <property type="project" value="UniProtKB-UniRule"/>
</dbReference>
<comment type="cofactor">
    <cofactor evidence="2">
        <name>Mg(2+)</name>
        <dbReference type="ChEBI" id="CHEBI:18420"/>
    </cofactor>
</comment>
<dbReference type="Pfam" id="PF00204">
    <property type="entry name" value="DNA_gyraseB"/>
    <property type="match status" value="1"/>
</dbReference>
<evidence type="ECO:0000256" key="4">
    <source>
        <dbReference type="ARBA" id="ARBA00022741"/>
    </source>
</evidence>
<dbReference type="FunFam" id="3.40.50.670:FF:000001">
    <property type="entry name" value="DNA topoisomerase 2"/>
    <property type="match status" value="1"/>
</dbReference>
<dbReference type="CDD" id="cd16928">
    <property type="entry name" value="HATPase_GyrB-like"/>
    <property type="match status" value="1"/>
</dbReference>
<evidence type="ECO:0000256" key="2">
    <source>
        <dbReference type="ARBA" id="ARBA00001946"/>
    </source>
</evidence>
<comment type="similarity">
    <text evidence="10">Belongs to the type II topoisomerase family. ParE type 1 subfamily.</text>
</comment>
<dbReference type="SUPFAM" id="SSF55874">
    <property type="entry name" value="ATPase domain of HSP90 chaperone/DNA topoisomerase II/histidine kinase"/>
    <property type="match status" value="1"/>
</dbReference>
<comment type="subunit">
    <text evidence="10">Heterotetramer composed of ParC and ParE.</text>
</comment>
<dbReference type="InterPro" id="IPR013759">
    <property type="entry name" value="Topo_IIA_B_C"/>
</dbReference>
<dbReference type="Pfam" id="PF00986">
    <property type="entry name" value="DNA_gyraseB_C"/>
    <property type="match status" value="1"/>
</dbReference>
<dbReference type="InterPro" id="IPR036890">
    <property type="entry name" value="HATPase_C_sf"/>
</dbReference>
<dbReference type="RefSeq" id="WP_060192713.1">
    <property type="nucleotide sequence ID" value="NZ_LPHD01000049.1"/>
</dbReference>
<dbReference type="PROSITE" id="PS50880">
    <property type="entry name" value="TOPRIM"/>
    <property type="match status" value="1"/>
</dbReference>
<dbReference type="InterPro" id="IPR013760">
    <property type="entry name" value="Topo_IIA-like_dom_sf"/>
</dbReference>
<keyword evidence="9 10" id="KW-0413">Isomerase</keyword>
<dbReference type="InterPro" id="IPR020568">
    <property type="entry name" value="Ribosomal_Su5_D2-typ_SF"/>
</dbReference>
<name>A0A119HFR1_9BURK</name>
<keyword evidence="3" id="KW-0479">Metal-binding</keyword>
<comment type="caution">
    <text evidence="12">The sequence shown here is derived from an EMBL/GenBank/DDBJ whole genome shotgun (WGS) entry which is preliminary data.</text>
</comment>
<dbReference type="SUPFAM" id="SSF54211">
    <property type="entry name" value="Ribosomal protein S5 domain 2-like"/>
    <property type="match status" value="1"/>
</dbReference>
<evidence type="ECO:0000256" key="9">
    <source>
        <dbReference type="ARBA" id="ARBA00023235"/>
    </source>
</evidence>
<evidence type="ECO:0000256" key="1">
    <source>
        <dbReference type="ARBA" id="ARBA00000185"/>
    </source>
</evidence>
<dbReference type="InterPro" id="IPR013506">
    <property type="entry name" value="Topo_IIA_bsu_dom2"/>
</dbReference>
<feature type="binding site" evidence="10">
    <location>
        <position position="10"/>
    </location>
    <ligand>
        <name>ATP</name>
        <dbReference type="ChEBI" id="CHEBI:30616"/>
    </ligand>
</feature>
<dbReference type="Gene3D" id="3.30.565.10">
    <property type="entry name" value="Histidine kinase-like ATPase, C-terminal domain"/>
    <property type="match status" value="1"/>
</dbReference>
<dbReference type="PROSITE" id="PS00177">
    <property type="entry name" value="TOPOISOMERASE_II"/>
    <property type="match status" value="1"/>
</dbReference>
<feature type="domain" description="Toprim" evidence="11">
    <location>
        <begin position="425"/>
        <end position="543"/>
    </location>
</feature>
<feature type="binding site" evidence="10">
    <location>
        <position position="74"/>
    </location>
    <ligand>
        <name>ATP</name>
        <dbReference type="ChEBI" id="CHEBI:30616"/>
    </ligand>
</feature>
<sequence length="656" mass="71949">MATKDDQKVYDESDFDVLEGLEPVRQVPGMYTRTKNPLHITQEVLDNAIDEAQNGHANKVSLTVHKDGGISVTDNGRGIPVGLHPKQGIPVVVLAFTKLHAGAKFRKGNSYARSGGLHGVGVSVTNALSHRLEVEVKREGKVHKVHFADGDREISPVELTGECGPRTSGTKVRFWPNGKYFDSVNLPLGELEHLLRSKAMLLPGLTVSYVNEATGEEKTWCYEEGLQAYLKERLEGLEQVGDTFKGDGRVQVADAEGVVAGDGASWAVAWTTEGGKGESYVNLIPTPQGGTHEAGLRTGLFEALRDYCEHHALLPRGVTLQAEDVWSRANFVLSANIVHTQFQGQTKDKLTSREVVRVVASVVKDPFMQWLLAKPESAKKIAELVIKQATARMRSGKVVEKRKSSGVATLPGKLTDCQITDITRNELFLVEGDSAGGGCKTARDRVYQAILPLRGKVLNTWEVPRDMLFANQEVHDISVALGIDPHDADAPESVLEGLRYGKVIILSDADVDGSHIQTLLLTLFFRHFPLLVAKGHVFIAKPPLFRVDAPAKGKGKPAQKIYCLSEQERDDTTAQLQRDGFRLEQLTISRFKGLGEMNADQLKDTVLSPDTRLLLPVSVSDVKNVNRIFTLLMGKGESGARREWLETRGNEADIDV</sequence>
<dbReference type="PANTHER" id="PTHR45866">
    <property type="entry name" value="DNA GYRASE/TOPOISOMERASE SUBUNIT B"/>
    <property type="match status" value="1"/>
</dbReference>
<dbReference type="Pfam" id="PF01751">
    <property type="entry name" value="Toprim"/>
    <property type="match status" value="1"/>
</dbReference>
<feature type="binding site" evidence="10">
    <location>
        <position position="347"/>
    </location>
    <ligand>
        <name>ATP</name>
        <dbReference type="ChEBI" id="CHEBI:30616"/>
    </ligand>
</feature>
<dbReference type="GO" id="GO:0003918">
    <property type="term" value="F:DNA topoisomerase type II (double strand cut, ATP-hydrolyzing) activity"/>
    <property type="evidence" value="ECO:0007669"/>
    <property type="project" value="UniProtKB-UniRule"/>
</dbReference>
<keyword evidence="4 10" id="KW-0547">Nucleotide-binding</keyword>
<dbReference type="InterPro" id="IPR002288">
    <property type="entry name" value="DNA_gyrase_B_C"/>
</dbReference>
<proteinExistence type="inferred from homology"/>
<feature type="binding site" evidence="10">
    <location>
        <begin position="116"/>
        <end position="122"/>
    </location>
    <ligand>
        <name>ATP</name>
        <dbReference type="ChEBI" id="CHEBI:30616"/>
    </ligand>
</feature>
<evidence type="ECO:0000256" key="7">
    <source>
        <dbReference type="ARBA" id="ARBA00023029"/>
    </source>
</evidence>
<evidence type="ECO:0000256" key="8">
    <source>
        <dbReference type="ARBA" id="ARBA00023125"/>
    </source>
</evidence>
<evidence type="ECO:0000256" key="5">
    <source>
        <dbReference type="ARBA" id="ARBA00022840"/>
    </source>
</evidence>
<feature type="binding site" evidence="10">
    <location>
        <position position="47"/>
    </location>
    <ligand>
        <name>ATP</name>
        <dbReference type="ChEBI" id="CHEBI:30616"/>
    </ligand>
</feature>
<dbReference type="InterPro" id="IPR018522">
    <property type="entry name" value="TopoIIA_CS"/>
</dbReference>
<dbReference type="Proteomes" id="UP000060630">
    <property type="component" value="Unassembled WGS sequence"/>
</dbReference>